<reference evidence="1" key="1">
    <citation type="submission" date="2020-06" db="EMBL/GenBank/DDBJ databases">
        <authorList>
            <person name="Ji K."/>
            <person name="Li J."/>
        </authorList>
    </citation>
    <scope>NUCLEOTIDE SEQUENCE</scope>
    <source>
        <strain evidence="1">JKM2019</strain>
        <tissue evidence="1">Whole body</tissue>
    </source>
</reference>
<dbReference type="Proteomes" id="UP000828236">
    <property type="component" value="Unassembled WGS sequence"/>
</dbReference>
<sequence>MMMMMMITNSLEAKNSTQNHNKNSCGENRKIHIDLIVQQFLMFGPNGRKFPETMSQLPKFCRESSDLLEEIRDYFEQCENEYNRDLAKIVLYSLRRMIRIFCHRKQNKRPSRKLKRLIAASSCVNRYRLEFTCLDRYTERSWPLIGAQIDTMQCMDDFNDSRECLHNDRDLFHEFVEQIFSNVINVFCVGENSLDSLDHCQRIESKRPKTFQTIDEEIEAKKYHSLMMVTFAILNSMNQQQQQQQQQPVTFTK</sequence>
<evidence type="ECO:0000313" key="1">
    <source>
        <dbReference type="EMBL" id="KAH7642878.1"/>
    </source>
</evidence>
<organism evidence="1">
    <name type="scientific">Dermatophagoides farinae</name>
    <name type="common">American house dust mite</name>
    <dbReference type="NCBI Taxonomy" id="6954"/>
    <lineage>
        <taxon>Eukaryota</taxon>
        <taxon>Metazoa</taxon>
        <taxon>Ecdysozoa</taxon>
        <taxon>Arthropoda</taxon>
        <taxon>Chelicerata</taxon>
        <taxon>Arachnida</taxon>
        <taxon>Acari</taxon>
        <taxon>Acariformes</taxon>
        <taxon>Sarcoptiformes</taxon>
        <taxon>Astigmata</taxon>
        <taxon>Psoroptidia</taxon>
        <taxon>Analgoidea</taxon>
        <taxon>Pyroglyphidae</taxon>
        <taxon>Dermatophagoidinae</taxon>
        <taxon>Dermatophagoides</taxon>
    </lineage>
</organism>
<accession>A0A9D4SIL3</accession>
<gene>
    <name evidence="1" type="ORF">HUG17_9569</name>
</gene>
<comment type="caution">
    <text evidence="1">The sequence shown here is derived from an EMBL/GenBank/DDBJ whole genome shotgun (WGS) entry which is preliminary data.</text>
</comment>
<dbReference type="EMBL" id="SDOV01000003">
    <property type="protein sequence ID" value="KAH7642878.1"/>
    <property type="molecule type" value="Genomic_DNA"/>
</dbReference>
<reference evidence="1" key="2">
    <citation type="journal article" date="2021" name="World Allergy Organ. J.">
        <title>Chromosome-level assembly of Dermatophagoides farinae genome and transcriptome reveals two novel allergens Der f 37 and Der f 39.</title>
        <authorList>
            <person name="Chen J."/>
            <person name="Cai Z."/>
            <person name="Fan D."/>
            <person name="Hu J."/>
            <person name="Hou Y."/>
            <person name="He Y."/>
            <person name="Zhang Z."/>
            <person name="Zhao Z."/>
            <person name="Gao P."/>
            <person name="Hu W."/>
            <person name="Sun J."/>
            <person name="Li J."/>
            <person name="Ji K."/>
        </authorList>
    </citation>
    <scope>NUCLEOTIDE SEQUENCE</scope>
    <source>
        <strain evidence="1">JKM2019</strain>
    </source>
</reference>
<name>A0A9D4SIL3_DERFA</name>
<protein>
    <submittedName>
        <fullName evidence="1">Uncharacterized protein</fullName>
    </submittedName>
</protein>
<proteinExistence type="predicted"/>
<dbReference type="AlphaFoldDB" id="A0A9D4SIL3"/>